<dbReference type="EMBL" id="CP029078">
    <property type="protein sequence ID" value="QCN86603.1"/>
    <property type="molecule type" value="Genomic_DNA"/>
</dbReference>
<dbReference type="InterPro" id="IPR029058">
    <property type="entry name" value="AB_hydrolase_fold"/>
</dbReference>
<organism evidence="2 3">
    <name type="scientific">Streptomyces griseoviridis</name>
    <dbReference type="NCBI Taxonomy" id="45398"/>
    <lineage>
        <taxon>Bacteria</taxon>
        <taxon>Bacillati</taxon>
        <taxon>Actinomycetota</taxon>
        <taxon>Actinomycetes</taxon>
        <taxon>Kitasatosporales</taxon>
        <taxon>Streptomycetaceae</taxon>
        <taxon>Streptomyces</taxon>
    </lineage>
</organism>
<keyword evidence="3" id="KW-1185">Reference proteome</keyword>
<dbReference type="NCBIfam" id="NF041556">
    <property type="entry name" value="tannase_B"/>
    <property type="match status" value="1"/>
</dbReference>
<gene>
    <name evidence="2" type="ORF">DDJ31_17830</name>
</gene>
<evidence type="ECO:0000313" key="3">
    <source>
        <dbReference type="Proteomes" id="UP000501753"/>
    </source>
</evidence>
<name>A0ABX5TVC7_STRGD</name>
<evidence type="ECO:0000313" key="2">
    <source>
        <dbReference type="EMBL" id="QCN86603.1"/>
    </source>
</evidence>
<dbReference type="Gene3D" id="3.40.50.1820">
    <property type="entry name" value="alpha/beta hydrolase"/>
    <property type="match status" value="1"/>
</dbReference>
<dbReference type="Proteomes" id="UP000501753">
    <property type="component" value="Chromosome"/>
</dbReference>
<proteinExistence type="predicted"/>
<protein>
    <submittedName>
        <fullName evidence="2">Tat pathway signal protein</fullName>
    </submittedName>
</protein>
<reference evidence="2 3" key="1">
    <citation type="submission" date="2018-04" db="EMBL/GenBank/DDBJ databases">
        <title>Complete genome sequences of Streptomyces griseoviridis K61 and characterization of antagonistic properties of biological control agents.</title>
        <authorList>
            <person name="Mariita R.M."/>
            <person name="Sello J.K."/>
        </authorList>
    </citation>
    <scope>NUCLEOTIDE SEQUENCE [LARGE SCALE GENOMIC DNA]</scope>
    <source>
        <strain evidence="2 3">K61</strain>
    </source>
</reference>
<dbReference type="SUPFAM" id="SSF53474">
    <property type="entry name" value="alpha/beta-Hydrolases"/>
    <property type="match status" value="1"/>
</dbReference>
<accession>A0ABX5TVC7</accession>
<sequence>MRHNRGRIPGNVERIVSSGTSAGGALSALLGASGDSPLYVAALRELRAADASDAVFASADWCPITDLEHADMAYEWCWGGNPLADGSTVDATVSAALKAQFTDHLAELRLTAPGTGRLTARNLDAHLVRAHLEPSATRYLAALSDADRAAYLAAHPFLGWDGTDATFTWAGFLAHAGARKKDAPAFDAFDLSTPECNLFGTGTTAARHFTPYALRHADGPGARLDADLPGTLHRMNPMYHLVDQVNPHRSRHWWIRLGTKDSDTSLTVAAVLAARLENLGDDVDLRYYWDAGHGADDDPGDFIAWIARISGTHPTHPTHPARPTRRAVATAPTP</sequence>
<feature type="region of interest" description="Disordered" evidence="1">
    <location>
        <begin position="313"/>
        <end position="334"/>
    </location>
</feature>
<evidence type="ECO:0000256" key="1">
    <source>
        <dbReference type="SAM" id="MobiDB-lite"/>
    </source>
</evidence>
<dbReference type="InterPro" id="IPR048124">
    <property type="entry name" value="Tannase_B"/>
</dbReference>